<proteinExistence type="predicted"/>
<dbReference type="AlphaFoldDB" id="A0A6C0EXD5"/>
<evidence type="ECO:0000313" key="3">
    <source>
        <dbReference type="EMBL" id="QHT33816.1"/>
    </source>
</evidence>
<dbReference type="SMART" id="SM00271">
    <property type="entry name" value="DnaJ"/>
    <property type="match status" value="1"/>
</dbReference>
<feature type="region of interest" description="Disordered" evidence="1">
    <location>
        <begin position="284"/>
        <end position="324"/>
    </location>
</feature>
<feature type="compositionally biased region" description="Polar residues" evidence="1">
    <location>
        <begin position="310"/>
        <end position="324"/>
    </location>
</feature>
<dbReference type="InterPro" id="IPR001623">
    <property type="entry name" value="DnaJ_domain"/>
</dbReference>
<dbReference type="Gene3D" id="1.10.287.110">
    <property type="entry name" value="DnaJ domain"/>
    <property type="match status" value="1"/>
</dbReference>
<feature type="domain" description="J" evidence="2">
    <location>
        <begin position="224"/>
        <end position="287"/>
    </location>
</feature>
<evidence type="ECO:0000256" key="1">
    <source>
        <dbReference type="SAM" id="MobiDB-lite"/>
    </source>
</evidence>
<feature type="compositionally biased region" description="Polar residues" evidence="1">
    <location>
        <begin position="50"/>
        <end position="61"/>
    </location>
</feature>
<dbReference type="InterPro" id="IPR036869">
    <property type="entry name" value="J_dom_sf"/>
</dbReference>
<dbReference type="CDD" id="cd06257">
    <property type="entry name" value="DnaJ"/>
    <property type="match status" value="1"/>
</dbReference>
<organism evidence="3">
    <name type="scientific">viral metagenome</name>
    <dbReference type="NCBI Taxonomy" id="1070528"/>
    <lineage>
        <taxon>unclassified sequences</taxon>
        <taxon>metagenomes</taxon>
        <taxon>organismal metagenomes</taxon>
    </lineage>
</organism>
<reference evidence="3" key="1">
    <citation type="journal article" date="2020" name="Nature">
        <title>Giant virus diversity and host interactions through global metagenomics.</title>
        <authorList>
            <person name="Schulz F."/>
            <person name="Roux S."/>
            <person name="Paez-Espino D."/>
            <person name="Jungbluth S."/>
            <person name="Walsh D.A."/>
            <person name="Denef V.J."/>
            <person name="McMahon K.D."/>
            <person name="Konstantinidis K.T."/>
            <person name="Eloe-Fadrosh E.A."/>
            <person name="Kyrpides N.C."/>
            <person name="Woyke T."/>
        </authorList>
    </citation>
    <scope>NUCLEOTIDE SEQUENCE</scope>
    <source>
        <strain evidence="3">GVMAG-M-3300009161-52</strain>
    </source>
</reference>
<feature type="compositionally biased region" description="Low complexity" evidence="1">
    <location>
        <begin position="27"/>
        <end position="39"/>
    </location>
</feature>
<protein>
    <recommendedName>
        <fullName evidence="2">J domain-containing protein</fullName>
    </recommendedName>
</protein>
<dbReference type="Pfam" id="PF00226">
    <property type="entry name" value="DnaJ"/>
    <property type="match status" value="1"/>
</dbReference>
<dbReference type="EMBL" id="MN738979">
    <property type="protein sequence ID" value="QHT33816.1"/>
    <property type="molecule type" value="Genomic_DNA"/>
</dbReference>
<feature type="region of interest" description="Disordered" evidence="1">
    <location>
        <begin position="27"/>
        <end position="64"/>
    </location>
</feature>
<evidence type="ECO:0000259" key="2">
    <source>
        <dbReference type="PROSITE" id="PS50076"/>
    </source>
</evidence>
<dbReference type="PROSITE" id="PS50076">
    <property type="entry name" value="DNAJ_2"/>
    <property type="match status" value="1"/>
</dbReference>
<accession>A0A6C0EXD5</accession>
<dbReference type="SUPFAM" id="SSF46565">
    <property type="entry name" value="Chaperone J-domain"/>
    <property type="match status" value="1"/>
</dbReference>
<sequence length="547" mass="63193">MGNDNSKTTIENQQLIMQLQQQLYQQSLQNQNQNPQHPQHPQHPKGHNQLYPQPNRTNPIPNKSDGLNKILSILANKELMMKIEQKPGAKRKLLEKLLNEYRHIMTSNQVLRISQALNSLPPEDNNDTTKYAFQNVYENRDNRESLGFNQGTTPRDNTSRQLQTMQQLNTIDALTKHYKTEAEEEEAAFKIEEERRRKDFAERQRQRRLHYQASLTELEKSDIDSLRLFQLQKNYTIDDLKIAYKKLAMKTHPDKTGGNAEQFQLVTKCYMSLLEKYKNRESDKSFNDLRSGSKSYIDEQNGVGSGRTGNTGDRSGNGKTVSNSKLQAIEPGPTVQKDKFDNKLFNKIYEQNKLWESGDDGYGDWLTSNQDDEAPEVFGKKFNINVFNTTFEGHKDKLTAQSGAIQEFKEPQELVSSSTGFTDIDIFARKVNDFSKPLPIVGSGGSSKADLAYTDLKTAYTSRGAFIDPNKVEYKTYNSIDELKRDRSAVRYDMTPEQMRDYELRKRREIEEEEKRQDVIRQRDNIVANSYTKIHEKMLGYRGNASY</sequence>
<name>A0A6C0EXD5_9ZZZZ</name>